<dbReference type="AlphaFoldDB" id="A0A6G1BWZ5"/>
<organism evidence="1 2">
    <name type="scientific">Oryza meyeriana var. granulata</name>
    <dbReference type="NCBI Taxonomy" id="110450"/>
    <lineage>
        <taxon>Eukaryota</taxon>
        <taxon>Viridiplantae</taxon>
        <taxon>Streptophyta</taxon>
        <taxon>Embryophyta</taxon>
        <taxon>Tracheophyta</taxon>
        <taxon>Spermatophyta</taxon>
        <taxon>Magnoliopsida</taxon>
        <taxon>Liliopsida</taxon>
        <taxon>Poales</taxon>
        <taxon>Poaceae</taxon>
        <taxon>BOP clade</taxon>
        <taxon>Oryzoideae</taxon>
        <taxon>Oryzeae</taxon>
        <taxon>Oryzinae</taxon>
        <taxon>Oryza</taxon>
        <taxon>Oryza meyeriana</taxon>
    </lineage>
</organism>
<dbReference type="Proteomes" id="UP000479710">
    <property type="component" value="Unassembled WGS sequence"/>
</dbReference>
<dbReference type="EMBL" id="SPHZ02000011">
    <property type="protein sequence ID" value="KAF0892658.1"/>
    <property type="molecule type" value="Genomic_DNA"/>
</dbReference>
<gene>
    <name evidence="1" type="ORF">E2562_017638</name>
</gene>
<accession>A0A6G1BWZ5</accession>
<keyword evidence="2" id="KW-1185">Reference proteome</keyword>
<protein>
    <submittedName>
        <fullName evidence="1">Uncharacterized protein</fullName>
    </submittedName>
</protein>
<evidence type="ECO:0000313" key="2">
    <source>
        <dbReference type="Proteomes" id="UP000479710"/>
    </source>
</evidence>
<name>A0A6G1BWZ5_9ORYZ</name>
<proteinExistence type="predicted"/>
<reference evidence="1 2" key="1">
    <citation type="submission" date="2019-11" db="EMBL/GenBank/DDBJ databases">
        <title>Whole genome sequence of Oryza granulata.</title>
        <authorList>
            <person name="Li W."/>
        </authorList>
    </citation>
    <scope>NUCLEOTIDE SEQUENCE [LARGE SCALE GENOMIC DNA]</scope>
    <source>
        <strain evidence="2">cv. Menghai</strain>
        <tissue evidence="1">Leaf</tissue>
    </source>
</reference>
<evidence type="ECO:0000313" key="1">
    <source>
        <dbReference type="EMBL" id="KAF0892658.1"/>
    </source>
</evidence>
<comment type="caution">
    <text evidence="1">The sequence shown here is derived from an EMBL/GenBank/DDBJ whole genome shotgun (WGS) entry which is preliminary data.</text>
</comment>
<sequence>MADNGRTRPGEQRLAEGSGVRWRRVEGTGKTVHGLDRKEGARRQREVELARWRWGEVAGGEARRWNGFGLPWFGHGI</sequence>